<accession>A0A9P5X2Z2</accession>
<feature type="chain" id="PRO_5040321744" evidence="2">
    <location>
        <begin position="26"/>
        <end position="263"/>
    </location>
</feature>
<keyword evidence="1" id="KW-0472">Membrane</keyword>
<keyword evidence="2" id="KW-0732">Signal</keyword>
<comment type="caution">
    <text evidence="3">The sequence shown here is derived from an EMBL/GenBank/DDBJ whole genome shotgun (WGS) entry which is preliminary data.</text>
</comment>
<evidence type="ECO:0000256" key="1">
    <source>
        <dbReference type="SAM" id="Phobius"/>
    </source>
</evidence>
<dbReference type="CDD" id="cd12087">
    <property type="entry name" value="TM_EGFR-like"/>
    <property type="match status" value="1"/>
</dbReference>
<proteinExistence type="predicted"/>
<evidence type="ECO:0000313" key="3">
    <source>
        <dbReference type="EMBL" id="KAF9443644.1"/>
    </source>
</evidence>
<evidence type="ECO:0000256" key="2">
    <source>
        <dbReference type="SAM" id="SignalP"/>
    </source>
</evidence>
<sequence length="263" mass="29169">MRLGPGHTHFLYIYLFNILFSPVKPALVNVTVDDSGQDPVTNRTITYGPGWHPGQNCSNCSITTFGSFDPGKTYQRSWYEASYLQIGLPQFATFTFYAGDIKMMGSPSLGSAIYVFGILARNDGPWLARNLDLQFYIDGRLMTTFKLNLDFLNKKKTTFKQPLPAQHTYNVSFFGLNDLTNGEHSLMMVNGEVRGNNTLALFDYLVYSYDPENMTGIGAPALISQKVVPQSMGTIVGGAIGGALALILLFASVFVCIRRRQRV</sequence>
<organism evidence="3 4">
    <name type="scientific">Macrolepiota fuliginosa MF-IS2</name>
    <dbReference type="NCBI Taxonomy" id="1400762"/>
    <lineage>
        <taxon>Eukaryota</taxon>
        <taxon>Fungi</taxon>
        <taxon>Dikarya</taxon>
        <taxon>Basidiomycota</taxon>
        <taxon>Agaricomycotina</taxon>
        <taxon>Agaricomycetes</taxon>
        <taxon>Agaricomycetidae</taxon>
        <taxon>Agaricales</taxon>
        <taxon>Agaricineae</taxon>
        <taxon>Agaricaceae</taxon>
        <taxon>Macrolepiota</taxon>
    </lineage>
</organism>
<keyword evidence="1" id="KW-0812">Transmembrane</keyword>
<reference evidence="3" key="1">
    <citation type="submission" date="2020-11" db="EMBL/GenBank/DDBJ databases">
        <authorList>
            <consortium name="DOE Joint Genome Institute"/>
            <person name="Ahrendt S."/>
            <person name="Riley R."/>
            <person name="Andreopoulos W."/>
            <person name="Labutti K."/>
            <person name="Pangilinan J."/>
            <person name="Ruiz-Duenas F.J."/>
            <person name="Barrasa J.M."/>
            <person name="Sanchez-Garcia M."/>
            <person name="Camarero S."/>
            <person name="Miyauchi S."/>
            <person name="Serrano A."/>
            <person name="Linde D."/>
            <person name="Babiker R."/>
            <person name="Drula E."/>
            <person name="Ayuso-Fernandez I."/>
            <person name="Pacheco R."/>
            <person name="Padilla G."/>
            <person name="Ferreira P."/>
            <person name="Barriuso J."/>
            <person name="Kellner H."/>
            <person name="Castanera R."/>
            <person name="Alfaro M."/>
            <person name="Ramirez L."/>
            <person name="Pisabarro A.G."/>
            <person name="Kuo A."/>
            <person name="Tritt A."/>
            <person name="Lipzen A."/>
            <person name="He G."/>
            <person name="Yan M."/>
            <person name="Ng V."/>
            <person name="Cullen D."/>
            <person name="Martin F."/>
            <person name="Rosso M.-N."/>
            <person name="Henrissat B."/>
            <person name="Hibbett D."/>
            <person name="Martinez A.T."/>
            <person name="Grigoriev I.V."/>
        </authorList>
    </citation>
    <scope>NUCLEOTIDE SEQUENCE</scope>
    <source>
        <strain evidence="3">MF-IS2</strain>
    </source>
</reference>
<gene>
    <name evidence="3" type="ORF">P691DRAFT_787823</name>
</gene>
<dbReference type="OrthoDB" id="3245657at2759"/>
<feature type="transmembrane region" description="Helical" evidence="1">
    <location>
        <begin position="235"/>
        <end position="257"/>
    </location>
</feature>
<keyword evidence="1" id="KW-1133">Transmembrane helix</keyword>
<evidence type="ECO:0000313" key="4">
    <source>
        <dbReference type="Proteomes" id="UP000807342"/>
    </source>
</evidence>
<protein>
    <submittedName>
        <fullName evidence="3">Uncharacterized protein</fullName>
    </submittedName>
</protein>
<dbReference type="EMBL" id="MU151451">
    <property type="protein sequence ID" value="KAF9443644.1"/>
    <property type="molecule type" value="Genomic_DNA"/>
</dbReference>
<dbReference type="Proteomes" id="UP000807342">
    <property type="component" value="Unassembled WGS sequence"/>
</dbReference>
<dbReference type="AlphaFoldDB" id="A0A9P5X2Z2"/>
<keyword evidence="4" id="KW-1185">Reference proteome</keyword>
<feature type="signal peptide" evidence="2">
    <location>
        <begin position="1"/>
        <end position="25"/>
    </location>
</feature>
<name>A0A9P5X2Z2_9AGAR</name>